<feature type="region of interest" description="Disordered" evidence="4">
    <location>
        <begin position="436"/>
        <end position="495"/>
    </location>
</feature>
<dbReference type="GO" id="GO:1904263">
    <property type="term" value="P:positive regulation of TORC1 signaling"/>
    <property type="evidence" value="ECO:0007669"/>
    <property type="project" value="TreeGrafter"/>
</dbReference>
<protein>
    <submittedName>
        <fullName evidence="7">Uncharacterized protein</fullName>
    </submittedName>
</protein>
<evidence type="ECO:0000256" key="4">
    <source>
        <dbReference type="SAM" id="MobiDB-lite"/>
    </source>
</evidence>
<feature type="compositionally biased region" description="Basic and acidic residues" evidence="4">
    <location>
        <begin position="484"/>
        <end position="495"/>
    </location>
</feature>
<feature type="domain" description="GATOR2 complex protein MIO zinc-ribbon like" evidence="5">
    <location>
        <begin position="895"/>
        <end position="1008"/>
    </location>
</feature>
<dbReference type="InterPro" id="IPR049092">
    <property type="entry name" value="MIOS_a-sol"/>
</dbReference>
<evidence type="ECO:0000256" key="1">
    <source>
        <dbReference type="ARBA" id="ARBA00009713"/>
    </source>
</evidence>
<dbReference type="AlphaFoldDB" id="A0A8H6FCD8"/>
<dbReference type="InterPro" id="IPR015943">
    <property type="entry name" value="WD40/YVTN_repeat-like_dom_sf"/>
</dbReference>
<reference evidence="7 8" key="1">
    <citation type="journal article" date="2020" name="Genomics">
        <title>Complete, high-quality genomes from long-read metagenomic sequencing of two wolf lichen thalli reveals enigmatic genome architecture.</title>
        <authorList>
            <person name="McKenzie S.K."/>
            <person name="Walston R.F."/>
            <person name="Allen J.L."/>
        </authorList>
    </citation>
    <scope>NUCLEOTIDE SEQUENCE [LARGE SCALE GENOMIC DNA]</scope>
    <source>
        <strain evidence="7">WasteWater1</strain>
    </source>
</reference>
<dbReference type="Proteomes" id="UP000593566">
    <property type="component" value="Unassembled WGS sequence"/>
</dbReference>
<name>A0A8H6FCD8_9LECA</name>
<dbReference type="EMBL" id="JACCJB010000011">
    <property type="protein sequence ID" value="KAF6222694.1"/>
    <property type="molecule type" value="Genomic_DNA"/>
</dbReference>
<keyword evidence="8" id="KW-1185">Reference proteome</keyword>
<dbReference type="SUPFAM" id="SSF50978">
    <property type="entry name" value="WD40 repeat-like"/>
    <property type="match status" value="1"/>
</dbReference>
<dbReference type="PANTHER" id="PTHR16453">
    <property type="entry name" value="WD40 DOMAIN-CONTAINING PROTEIN MIO FAMILY MEMBER"/>
    <property type="match status" value="1"/>
</dbReference>
<dbReference type="GO" id="GO:0005737">
    <property type="term" value="C:cytoplasm"/>
    <property type="evidence" value="ECO:0007669"/>
    <property type="project" value="TreeGrafter"/>
</dbReference>
<dbReference type="InterPro" id="IPR036322">
    <property type="entry name" value="WD40_repeat_dom_sf"/>
</dbReference>
<dbReference type="Pfam" id="PF17034">
    <property type="entry name" value="zinc_ribbon_16"/>
    <property type="match status" value="1"/>
</dbReference>
<evidence type="ECO:0000259" key="6">
    <source>
        <dbReference type="Pfam" id="PF21719"/>
    </source>
</evidence>
<dbReference type="InterPro" id="IPR037593">
    <property type="entry name" value="MIOS/Sea4"/>
</dbReference>
<dbReference type="Pfam" id="PF21720">
    <property type="entry name" value="MIOS_WD40"/>
    <property type="match status" value="1"/>
</dbReference>
<accession>A0A8H6FCD8</accession>
<evidence type="ECO:0000313" key="7">
    <source>
        <dbReference type="EMBL" id="KAF6222694.1"/>
    </source>
</evidence>
<keyword evidence="3" id="KW-0677">Repeat</keyword>
<dbReference type="GeneID" id="59329159"/>
<gene>
    <name evidence="7" type="ORF">HO133_000741</name>
</gene>
<evidence type="ECO:0000256" key="3">
    <source>
        <dbReference type="ARBA" id="ARBA00022737"/>
    </source>
</evidence>
<organism evidence="7 8">
    <name type="scientific">Letharia lupina</name>
    <dbReference type="NCBI Taxonomy" id="560253"/>
    <lineage>
        <taxon>Eukaryota</taxon>
        <taxon>Fungi</taxon>
        <taxon>Dikarya</taxon>
        <taxon>Ascomycota</taxon>
        <taxon>Pezizomycotina</taxon>
        <taxon>Lecanoromycetes</taxon>
        <taxon>OSLEUM clade</taxon>
        <taxon>Lecanoromycetidae</taxon>
        <taxon>Lecanorales</taxon>
        <taxon>Lecanorineae</taxon>
        <taxon>Parmeliaceae</taxon>
        <taxon>Letharia</taxon>
    </lineage>
</organism>
<sequence>METAIRWSESSTLSEQRFLIADVNGRSFKRCKIDSYDRTKLQHQEFSTYSKVPPFRAFDWAPHDERLAAVGQWSGEVTILRIDDAVANIPLPAKHQRLCNAVAFSRTGLLAAGLERVRNDFSLNIWDVNQRLPAVMSPGSRNSKGFVEPYRKFASSEAISSIKFYSSQPEVLVAGIKGRGIRIYDLRENTGSPSLLFQTSCVFNIAIDPLDENYFACAGVPKDTTIQIWDLRHGSPYTAASLGSGSDLSTPAEGPVLEYKEVFSTANASTKVPVDPTGVMVSSIWSLRYCKGKTGCLGALASNGEFKVFETKHEYSLSMNHYDSRPHPDYDVPNKNDRSILTKRIHHVELAWDNKRKGCPEKERIVAFDFTNLAGFKGTPCAVVLRGDHSVGIVELNGAASALAISPFGNVVVSKDNSSSSTSESTPEARFLKNTIRRLEPPNEDTMSNSLFSNRGKHGISKAGEATDTANTNGRAAVARKPQSSREAHEQRLETHTADTKLRIEEALALFTIARRRGVEGYLFDCKKNIEILRDDRWLQRLWVWIDRAKSSAEDNGMSTEALDLSFFGVASIWNNDLDSQRGPNKLSKPTYPKDVADAVETLCDKLDLPEFRMVQSAAPNHRRLCLYNCGLGLPYQKLEATVKDFVRQGQNTKAAALAIIHDQAKLAFQALRSGNASPAQRELSLALAGYNKGVIDDTWEETVRDIKSDLDDPYARAILALVSYGDWHDVLAETSLPLRDRVGIALMYLDDDELTHYITDNAAECIQEGDIEGVVLTGLTEQAVPLFENYIRKFSDLQTAILAMSFTCPSYFTDPRVDLWRQTYRSQLNSWGMFIQRVHLDVQSTRLSISLGGKPEIRPPSRQVSIRCNNCDQALHRKSSRVLPPGSFDSFGTHQGSIFGDSKSGTVCPKCGRHMPSCVICMQWLGMPDPHSRGAVEEVKKNAESKKDGIAERDPLEKFLTVCRRCWHMSHGAHSREWFEGRFNERTQEWIGGHDKCPVPGCDCTCKAIDVGVAPGRKRNMIDLNISENWS</sequence>
<keyword evidence="2" id="KW-0853">WD repeat</keyword>
<dbReference type="PANTHER" id="PTHR16453:SF9">
    <property type="entry name" value="GATOR COMPLEX PROTEIN MIOS"/>
    <property type="match status" value="1"/>
</dbReference>
<evidence type="ECO:0000256" key="2">
    <source>
        <dbReference type="ARBA" id="ARBA00022574"/>
    </source>
</evidence>
<dbReference type="RefSeq" id="XP_037152040.1">
    <property type="nucleotide sequence ID" value="XM_037291678.1"/>
</dbReference>
<evidence type="ECO:0000259" key="5">
    <source>
        <dbReference type="Pfam" id="PF17034"/>
    </source>
</evidence>
<dbReference type="InterPro" id="IPR031488">
    <property type="entry name" value="Zn_ribbon_mio"/>
</dbReference>
<comment type="similarity">
    <text evidence="1">Belongs to the WD repeat mio family.</text>
</comment>
<comment type="caution">
    <text evidence="7">The sequence shown here is derived from an EMBL/GenBank/DDBJ whole genome shotgun (WGS) entry which is preliminary data.</text>
</comment>
<feature type="domain" description="MIOS-like alpha-solenoid" evidence="6">
    <location>
        <begin position="515"/>
        <end position="749"/>
    </location>
</feature>
<dbReference type="Gene3D" id="2.130.10.10">
    <property type="entry name" value="YVTN repeat-like/Quinoprotein amine dehydrogenase"/>
    <property type="match status" value="1"/>
</dbReference>
<evidence type="ECO:0000313" key="8">
    <source>
        <dbReference type="Proteomes" id="UP000593566"/>
    </source>
</evidence>
<dbReference type="Pfam" id="PF21719">
    <property type="entry name" value="MIOS_a-sol"/>
    <property type="match status" value="1"/>
</dbReference>
<proteinExistence type="inferred from homology"/>